<keyword evidence="20" id="KW-1185">Reference proteome</keyword>
<dbReference type="GO" id="GO:0055078">
    <property type="term" value="P:sodium ion homeostasis"/>
    <property type="evidence" value="ECO:0007669"/>
    <property type="project" value="TreeGrafter"/>
</dbReference>
<keyword evidence="13" id="KW-0739">Sodium transport</keyword>
<dbReference type="GO" id="GO:1990573">
    <property type="term" value="P:potassium ion import across plasma membrane"/>
    <property type="evidence" value="ECO:0007669"/>
    <property type="project" value="TreeGrafter"/>
</dbReference>
<dbReference type="Proteomes" id="UP001200034">
    <property type="component" value="Unassembled WGS sequence"/>
</dbReference>
<dbReference type="GO" id="GO:0016020">
    <property type="term" value="C:membrane"/>
    <property type="evidence" value="ECO:0007669"/>
    <property type="project" value="UniProtKB-SubCell"/>
</dbReference>
<evidence type="ECO:0000256" key="16">
    <source>
        <dbReference type="SAM" id="Phobius"/>
    </source>
</evidence>
<feature type="compositionally biased region" description="Polar residues" evidence="15">
    <location>
        <begin position="104"/>
        <end position="114"/>
    </location>
</feature>
<keyword evidence="7" id="KW-0630">Potassium</keyword>
<dbReference type="GO" id="GO:0055075">
    <property type="term" value="P:potassium ion homeostasis"/>
    <property type="evidence" value="ECO:0007669"/>
    <property type="project" value="TreeGrafter"/>
</dbReference>
<organism evidence="19 20">
    <name type="scientific">Drosophila rubida</name>
    <dbReference type="NCBI Taxonomy" id="30044"/>
    <lineage>
        <taxon>Eukaryota</taxon>
        <taxon>Metazoa</taxon>
        <taxon>Ecdysozoa</taxon>
        <taxon>Arthropoda</taxon>
        <taxon>Hexapoda</taxon>
        <taxon>Insecta</taxon>
        <taxon>Pterygota</taxon>
        <taxon>Neoptera</taxon>
        <taxon>Endopterygota</taxon>
        <taxon>Diptera</taxon>
        <taxon>Brachycera</taxon>
        <taxon>Muscomorpha</taxon>
        <taxon>Ephydroidea</taxon>
        <taxon>Drosophilidae</taxon>
        <taxon>Drosophila</taxon>
    </lineage>
</organism>
<feature type="region of interest" description="Disordered" evidence="15">
    <location>
        <begin position="75"/>
        <end position="129"/>
    </location>
</feature>
<dbReference type="GO" id="GO:0055064">
    <property type="term" value="P:chloride ion homeostasis"/>
    <property type="evidence" value="ECO:0007669"/>
    <property type="project" value="TreeGrafter"/>
</dbReference>
<feature type="transmembrane region" description="Helical" evidence="16">
    <location>
        <begin position="614"/>
        <end position="635"/>
    </location>
</feature>
<dbReference type="EMBL" id="JAJJHW010002585">
    <property type="protein sequence ID" value="KAH8371230.1"/>
    <property type="molecule type" value="Genomic_DNA"/>
</dbReference>
<reference evidence="19" key="1">
    <citation type="journal article" date="2021" name="Mol. Ecol. Resour.">
        <title>Phylogenomic analyses of the genus Drosophila reveals genomic signals of climate adaptation.</title>
        <authorList>
            <person name="Li F."/>
            <person name="Rane R.V."/>
            <person name="Luria V."/>
            <person name="Xiong Z."/>
            <person name="Chen J."/>
            <person name="Li Z."/>
            <person name="Catullo R.A."/>
            <person name="Griffin P.C."/>
            <person name="Schiffer M."/>
            <person name="Pearce S."/>
            <person name="Lee S.F."/>
            <person name="McElroy K."/>
            <person name="Stocker A."/>
            <person name="Shirriffs J."/>
            <person name="Cockerell F."/>
            <person name="Coppin C."/>
            <person name="Sgro C.M."/>
            <person name="Karger A."/>
            <person name="Cain J.W."/>
            <person name="Weber J.A."/>
            <person name="Santpere G."/>
            <person name="Kirschner M.W."/>
            <person name="Hoffmann A.A."/>
            <person name="Oakeshott J.G."/>
            <person name="Zhang G."/>
        </authorList>
    </citation>
    <scope>NUCLEOTIDE SEQUENCE</scope>
    <source>
        <strain evidence="19">BGI-SZ-2011g</strain>
    </source>
</reference>
<evidence type="ECO:0000256" key="4">
    <source>
        <dbReference type="ARBA" id="ARBA00022538"/>
    </source>
</evidence>
<feature type="domain" description="Amino acid permease/ SLC12A" evidence="17">
    <location>
        <begin position="209"/>
        <end position="725"/>
    </location>
</feature>
<evidence type="ECO:0000256" key="9">
    <source>
        <dbReference type="ARBA" id="ARBA00023053"/>
    </source>
</evidence>
<feature type="transmembrane region" description="Helical" evidence="16">
    <location>
        <begin position="287"/>
        <end position="311"/>
    </location>
</feature>
<feature type="compositionally biased region" description="Basic and acidic residues" evidence="15">
    <location>
        <begin position="91"/>
        <end position="103"/>
    </location>
</feature>
<dbReference type="Gene3D" id="1.20.1740.10">
    <property type="entry name" value="Amino acid/polyamine transporter I"/>
    <property type="match status" value="1"/>
</dbReference>
<feature type="compositionally biased region" description="Polar residues" evidence="15">
    <location>
        <begin position="18"/>
        <end position="27"/>
    </location>
</feature>
<keyword evidence="3" id="KW-0813">Transport</keyword>
<keyword evidence="12" id="KW-0325">Glycoprotein</keyword>
<keyword evidence="6" id="KW-0769">Symport</keyword>
<comment type="subcellular location">
    <subcellularLocation>
        <location evidence="1">Membrane</location>
        <topology evidence="1">Multi-pass membrane protein</topology>
    </subcellularLocation>
</comment>
<feature type="transmembrane region" description="Helical" evidence="16">
    <location>
        <begin position="331"/>
        <end position="352"/>
    </location>
</feature>
<keyword evidence="9" id="KW-0915">Sodium</keyword>
<dbReference type="GO" id="GO:0008511">
    <property type="term" value="F:sodium:potassium:chloride symporter activity"/>
    <property type="evidence" value="ECO:0007669"/>
    <property type="project" value="TreeGrafter"/>
</dbReference>
<dbReference type="GO" id="GO:0006884">
    <property type="term" value="P:cell volume homeostasis"/>
    <property type="evidence" value="ECO:0007669"/>
    <property type="project" value="TreeGrafter"/>
</dbReference>
<feature type="compositionally biased region" description="Acidic residues" evidence="15">
    <location>
        <begin position="115"/>
        <end position="124"/>
    </location>
</feature>
<keyword evidence="10" id="KW-0406">Ion transport</keyword>
<dbReference type="Pfam" id="PF00324">
    <property type="entry name" value="AA_permease"/>
    <property type="match status" value="1"/>
</dbReference>
<evidence type="ECO:0000313" key="20">
    <source>
        <dbReference type="Proteomes" id="UP001200034"/>
    </source>
</evidence>
<feature type="region of interest" description="Disordered" evidence="15">
    <location>
        <begin position="1"/>
        <end position="53"/>
    </location>
</feature>
<evidence type="ECO:0000313" key="19">
    <source>
        <dbReference type="EMBL" id="KAH8371230.1"/>
    </source>
</evidence>
<feature type="region of interest" description="Disordered" evidence="15">
    <location>
        <begin position="881"/>
        <end position="910"/>
    </location>
</feature>
<accession>A0AAD4K0B0</accession>
<dbReference type="AlphaFoldDB" id="A0AAD4K0B0"/>
<dbReference type="InterPro" id="IPR018491">
    <property type="entry name" value="SLC12_C"/>
</dbReference>
<dbReference type="PRINTS" id="PR01207">
    <property type="entry name" value="NAKCLTRNSPRT"/>
</dbReference>
<comment type="caution">
    <text evidence="19">The sequence shown here is derived from an EMBL/GenBank/DDBJ whole genome shotgun (WGS) entry which is preliminary data.</text>
</comment>
<dbReference type="InterPro" id="IPR002443">
    <property type="entry name" value="SLC12A1/SLC12A2"/>
</dbReference>
<evidence type="ECO:0000256" key="6">
    <source>
        <dbReference type="ARBA" id="ARBA00022847"/>
    </source>
</evidence>
<dbReference type="PANTHER" id="PTHR11827:SF103">
    <property type="entry name" value="SODIUM CHLORIDE COTRANSPORTER 69, ISOFORM E"/>
    <property type="match status" value="1"/>
</dbReference>
<keyword evidence="4" id="KW-0633">Potassium transport</keyword>
<keyword evidence="14" id="KW-0868">Chloride</keyword>
<evidence type="ECO:0000256" key="1">
    <source>
        <dbReference type="ARBA" id="ARBA00004141"/>
    </source>
</evidence>
<dbReference type="InterPro" id="IPR004841">
    <property type="entry name" value="AA-permease/SLC12A_dom"/>
</dbReference>
<feature type="transmembrane region" description="Helical" evidence="16">
    <location>
        <begin position="535"/>
        <end position="555"/>
    </location>
</feature>
<protein>
    <recommendedName>
        <fullName evidence="21">Bumetanide-sensitive sodium-(Potassium)-chloride cotransporter</fullName>
    </recommendedName>
</protein>
<dbReference type="Pfam" id="PF03522">
    <property type="entry name" value="SLC12"/>
    <property type="match status" value="1"/>
</dbReference>
<feature type="transmembrane region" description="Helical" evidence="16">
    <location>
        <begin position="588"/>
        <end position="608"/>
    </location>
</feature>
<feature type="compositionally biased region" description="Polar residues" evidence="15">
    <location>
        <begin position="883"/>
        <end position="910"/>
    </location>
</feature>
<feature type="compositionally biased region" description="Polar residues" evidence="15">
    <location>
        <begin position="75"/>
        <end position="90"/>
    </location>
</feature>
<dbReference type="NCBIfam" id="TIGR00930">
    <property type="entry name" value="2a30"/>
    <property type="match status" value="1"/>
</dbReference>
<evidence type="ECO:0000256" key="10">
    <source>
        <dbReference type="ARBA" id="ARBA00023065"/>
    </source>
</evidence>
<feature type="transmembrane region" description="Helical" evidence="16">
    <location>
        <begin position="241"/>
        <end position="266"/>
    </location>
</feature>
<proteinExistence type="inferred from homology"/>
<sequence length="1232" mass="137264">MSDTASFEMGSVDRPNRFQVNPVNHQKNNNENNENRKSHALPTEPDSDGPHEVYRRLTNIDGDLLEDDTFDATQLLNKQQPRQQRQSIKSSFRDKDKPSRFKDLQTTTRFQVEPQNEESDSNDSQEDRELLENEYDTKYGKSFRHFTREALPRLDNYRNMMSIQAAYRPTLDELHNATLVGKNTHSLQRNQDLEAGNMNGVLKFGWIKGVLIRCLLNIWGVMLFLRLSWVVGQAGIIEGFILILTTTAVTTITALSMSAISTNGVIKGGGTYYMISRSLGPEFGGSIGLIFSLANVVACAMYVVGFCESMQAMMTSMGWWIVDGDITDVRIVGSITILLLLIIVVVGMEWEAKVRMINFHISLASKSSSFSQAQIGLLVILLAAIADFLVGSFIGPKSTEEAAKGFLGYNATLLRTNLFADYREENHVQHDFFSVFAIFFPAATGILAGANISGDLKDPQKSIPKGTILAIAITTGTYLLMVLICGSTVARDATGHLADIVNGSYAFLNCSSGDCAYGLQNSFQVIELVSGFGPLIYAGCFAATLSSALASLVSAPKVFQALCKDELYPKIVWFAKGYGKNNEPVRGYVLTFVIATAFILIGKLNLIAPLISNFFLAAYMLINFSTFHASLAKPVGWRPTFKYYNMWLSLLGAVLCVAVMFLISWATALITFCVVLALYLIVAYRKPDVNWGSTTQAQTYKNALMSVQQLNNVEDHVKNYRPQILVLSGLPNARPVLVDFAYMLTKNLSLLVCGHVLRGSGSQKYRNYLKDRASNWFRKHRVKGFYALVDGEDFESGTRALMQATGIGKLKPNIILMGYKTDWQSCDRKELVQYFNVMHKALDMYLSVAILRVPHGLDCSQLLGSPEAGWSTANCNLEVPRTLQPNESSGDLQATEHNARNPLSGSVDSLSRNVSQGEWSSVNSSLACLLQQSRAAKTKMTHVSLLCTASSTSDLSFIAGNQTKDVSGVPDPLDVKTPFEQPSTIRKSKQKHDDPVALYRGPGGVELPKDVLADLTQFTRKRSHAIIDVWWLYDDGGLTLLLPYIISTRRTWQSCKLRVYALANKKAELEFEQRSMASLLSKFRIDYSDLTLIPDITKKPQESSTQFFNELIKDFVVVDKETGSKATLNEDEGATLGFEKRIYIYPFLFLAALISEDDLLAVVDKTNRYLRLREYLHEQSLKSDMVVMTLPMPRKNIVSAPLYMAWLESLSRDMPPFLFVRGNQTSVLTFYS</sequence>
<feature type="domain" description="SLC12A transporter C-terminal" evidence="18">
    <location>
        <begin position="734"/>
        <end position="1232"/>
    </location>
</feature>
<dbReference type="InterPro" id="IPR004842">
    <property type="entry name" value="SLC12A_fam"/>
</dbReference>
<evidence type="ECO:0000256" key="3">
    <source>
        <dbReference type="ARBA" id="ARBA00022448"/>
    </source>
</evidence>
<dbReference type="PANTHER" id="PTHR11827">
    <property type="entry name" value="SOLUTE CARRIER FAMILY 12, CATION COTRANSPORTERS"/>
    <property type="match status" value="1"/>
</dbReference>
<dbReference type="FunFam" id="1.20.1740.10:FF:000022">
    <property type="entry name" value="Bumetanide-sensitive na-k-cl cotransport protein"/>
    <property type="match status" value="1"/>
</dbReference>
<evidence type="ECO:0000256" key="7">
    <source>
        <dbReference type="ARBA" id="ARBA00022958"/>
    </source>
</evidence>
<keyword evidence="11 16" id="KW-0472">Membrane</keyword>
<evidence type="ECO:0000259" key="17">
    <source>
        <dbReference type="Pfam" id="PF00324"/>
    </source>
</evidence>
<name>A0AAD4K0B0_9MUSC</name>
<evidence type="ECO:0008006" key="21">
    <source>
        <dbReference type="Google" id="ProtNLM"/>
    </source>
</evidence>
<feature type="transmembrane region" description="Helical" evidence="16">
    <location>
        <begin position="210"/>
        <end position="229"/>
    </location>
</feature>
<evidence type="ECO:0000259" key="18">
    <source>
        <dbReference type="Pfam" id="PF03522"/>
    </source>
</evidence>
<evidence type="ECO:0000256" key="14">
    <source>
        <dbReference type="ARBA" id="ARBA00023214"/>
    </source>
</evidence>
<feature type="transmembrane region" description="Helical" evidence="16">
    <location>
        <begin position="647"/>
        <end position="680"/>
    </location>
</feature>
<evidence type="ECO:0000256" key="13">
    <source>
        <dbReference type="ARBA" id="ARBA00023201"/>
    </source>
</evidence>
<evidence type="ECO:0000256" key="8">
    <source>
        <dbReference type="ARBA" id="ARBA00022989"/>
    </source>
</evidence>
<gene>
    <name evidence="19" type="ORF">KR093_006675</name>
</gene>
<evidence type="ECO:0000256" key="12">
    <source>
        <dbReference type="ARBA" id="ARBA00023180"/>
    </source>
</evidence>
<evidence type="ECO:0000256" key="15">
    <source>
        <dbReference type="SAM" id="MobiDB-lite"/>
    </source>
</evidence>
<evidence type="ECO:0000256" key="11">
    <source>
        <dbReference type="ARBA" id="ARBA00023136"/>
    </source>
</evidence>
<comment type="similarity">
    <text evidence="2">Belongs to the SLC12A transporter family.</text>
</comment>
<evidence type="ECO:0000256" key="5">
    <source>
        <dbReference type="ARBA" id="ARBA00022692"/>
    </source>
</evidence>
<feature type="transmembrane region" description="Helical" evidence="16">
    <location>
        <begin position="432"/>
        <end position="454"/>
    </location>
</feature>
<evidence type="ECO:0000256" key="2">
    <source>
        <dbReference type="ARBA" id="ARBA00010593"/>
    </source>
</evidence>
<keyword evidence="8 16" id="KW-1133">Transmembrane helix</keyword>
<feature type="transmembrane region" description="Helical" evidence="16">
    <location>
        <begin position="466"/>
        <end position="489"/>
    </location>
</feature>
<keyword evidence="5 16" id="KW-0812">Transmembrane</keyword>
<feature type="transmembrane region" description="Helical" evidence="16">
    <location>
        <begin position="373"/>
        <end position="394"/>
    </location>
</feature>